<dbReference type="SFLD" id="SFLDF00027">
    <property type="entry name" value="p-type_atpase"/>
    <property type="match status" value="1"/>
</dbReference>
<dbReference type="Ensembl" id="ENSCSAVT00000000543.1">
    <property type="protein sequence ID" value="ENSCSAVP00000000537.1"/>
    <property type="gene ID" value="ENSCSAVG00000000303.1"/>
</dbReference>
<feature type="binding site" evidence="18">
    <location>
        <position position="541"/>
    </location>
    <ligand>
        <name>ATP</name>
        <dbReference type="ChEBI" id="CHEBI:30616"/>
    </ligand>
</feature>
<reference evidence="25" key="1">
    <citation type="submission" date="2003-08" db="EMBL/GenBank/DDBJ databases">
        <authorList>
            <person name="Birren B."/>
            <person name="Nusbaum C."/>
            <person name="Abebe A."/>
            <person name="Abouelleil A."/>
            <person name="Adekoya E."/>
            <person name="Ait-zahra M."/>
            <person name="Allen N."/>
            <person name="Allen T."/>
            <person name="An P."/>
            <person name="Anderson M."/>
            <person name="Anderson S."/>
            <person name="Arachchi H."/>
            <person name="Armbruster J."/>
            <person name="Bachantsang P."/>
            <person name="Baldwin J."/>
            <person name="Barry A."/>
            <person name="Bayul T."/>
            <person name="Blitshsteyn B."/>
            <person name="Bloom T."/>
            <person name="Blye J."/>
            <person name="Boguslavskiy L."/>
            <person name="Borowsky M."/>
            <person name="Boukhgalter B."/>
            <person name="Brunache A."/>
            <person name="Butler J."/>
            <person name="Calixte N."/>
            <person name="Calvo S."/>
            <person name="Camarata J."/>
            <person name="Campo K."/>
            <person name="Chang J."/>
            <person name="Cheshatsang Y."/>
            <person name="Citroen M."/>
            <person name="Collymore A."/>
            <person name="Considine T."/>
            <person name="Cook A."/>
            <person name="Cooke P."/>
            <person name="Corum B."/>
            <person name="Cuomo C."/>
            <person name="David R."/>
            <person name="Dawoe T."/>
            <person name="Degray S."/>
            <person name="Dodge S."/>
            <person name="Dooley K."/>
            <person name="Dorje P."/>
            <person name="Dorjee K."/>
            <person name="Dorris L."/>
            <person name="Duffey N."/>
            <person name="Dupes A."/>
            <person name="Elkins T."/>
            <person name="Engels R."/>
            <person name="Erickson J."/>
            <person name="Farina A."/>
            <person name="Faro S."/>
            <person name="Ferreira P."/>
            <person name="Fischer H."/>
            <person name="Fitzgerald M."/>
            <person name="Foley K."/>
            <person name="Gage D."/>
            <person name="Galagan J."/>
            <person name="Gearin G."/>
            <person name="Gnerre S."/>
            <person name="Gnirke A."/>
            <person name="Goyette A."/>
            <person name="Graham J."/>
            <person name="Grandbois E."/>
            <person name="Gyaltsen K."/>
            <person name="Hafez N."/>
            <person name="Hagopian D."/>
            <person name="Hagos B."/>
            <person name="Hall J."/>
            <person name="Hatcher B."/>
            <person name="Heller A."/>
            <person name="Higgins H."/>
            <person name="Honan T."/>
            <person name="Horn A."/>
            <person name="Houde N."/>
            <person name="Hughes L."/>
            <person name="Hulme W."/>
            <person name="Husby E."/>
            <person name="Iliev I."/>
            <person name="Jaffe D."/>
            <person name="Jones C."/>
            <person name="Kamal M."/>
            <person name="Kamat A."/>
            <person name="Kamvysselis M."/>
            <person name="Karlsson E."/>
            <person name="Kells C."/>
            <person name="Kieu A."/>
            <person name="Kisner P."/>
            <person name="Kodira C."/>
            <person name="Kulbokas E."/>
            <person name="Labutti K."/>
            <person name="Lama D."/>
            <person name="Landers T."/>
            <person name="Leger J."/>
            <person name="Levine S."/>
            <person name="Lewis D."/>
            <person name="Lewis T."/>
            <person name="Lindblad-toh K."/>
            <person name="Liu X."/>
            <person name="Lokyitsang T."/>
            <person name="Lokyitsang Y."/>
            <person name="Lucien O."/>
            <person name="Lui A."/>
            <person name="Ma L.J."/>
            <person name="Mabbitt R."/>
            <person name="Macdonald J."/>
            <person name="Maclean C."/>
            <person name="Major J."/>
            <person name="Manning J."/>
            <person name="Marabella R."/>
            <person name="Maru K."/>
            <person name="Matthews C."/>
            <person name="Mauceli E."/>
            <person name="Mccarthy M."/>
            <person name="Mcdonough S."/>
            <person name="Mcghee T."/>
            <person name="Meldrim J."/>
            <person name="Meneus L."/>
            <person name="Mesirov J."/>
            <person name="Mihalev A."/>
            <person name="Mihova T."/>
            <person name="Mikkelsen T."/>
            <person name="Mlenga V."/>
            <person name="Moru K."/>
            <person name="Mozes J."/>
            <person name="Mulrain L."/>
            <person name="Munson G."/>
            <person name="Naylor J."/>
            <person name="Newes C."/>
            <person name="Nguyen C."/>
            <person name="Nguyen N."/>
            <person name="Nguyen T."/>
            <person name="Nicol R."/>
            <person name="Nielsen C."/>
            <person name="Nizzari M."/>
            <person name="Norbu C."/>
            <person name="Norbu N."/>
            <person name="O'donnell P."/>
            <person name="Okoawo O."/>
            <person name="O'leary S."/>
            <person name="Omotosho B."/>
            <person name="O'neill K."/>
            <person name="Osman S."/>
            <person name="Parker S."/>
            <person name="Perrin D."/>
            <person name="Phunkhang P."/>
            <person name="Piqani B."/>
            <person name="Purcell S."/>
            <person name="Rachupka T."/>
            <person name="Ramasamy U."/>
            <person name="Rameau R."/>
            <person name="Ray V."/>
            <person name="Raymond C."/>
            <person name="Retta R."/>
            <person name="Richardson S."/>
            <person name="Rise C."/>
            <person name="Rodriguez J."/>
            <person name="Rogers J."/>
            <person name="Rogov P."/>
            <person name="Rutman M."/>
            <person name="Schupbach R."/>
            <person name="Seaman C."/>
            <person name="Settipalli S."/>
            <person name="Sharpe T."/>
            <person name="Sheridan J."/>
            <person name="Sherpa N."/>
            <person name="Shi J."/>
            <person name="Smirnov S."/>
            <person name="Smith C."/>
            <person name="Sougnez C."/>
            <person name="Spencer B."/>
            <person name="Stalker J."/>
            <person name="Stange-thomann N."/>
            <person name="Stavropoulos S."/>
            <person name="Stetson K."/>
            <person name="Stone C."/>
            <person name="Stone S."/>
            <person name="Stubbs M."/>
            <person name="Talamas J."/>
            <person name="Tchuinga P."/>
            <person name="Tenzing P."/>
            <person name="Tesfaye S."/>
            <person name="Theodore J."/>
            <person name="Thoulutsang Y."/>
            <person name="Topham K."/>
            <person name="Towey S."/>
            <person name="Tsamla T."/>
            <person name="Tsomo N."/>
            <person name="Vallee D."/>
            <person name="Vassiliev H."/>
            <person name="Venkataraman V."/>
            <person name="Vinson J."/>
            <person name="Vo A."/>
            <person name="Wade C."/>
            <person name="Wang S."/>
            <person name="Wangchuk T."/>
            <person name="Wangdi T."/>
            <person name="Whittaker C."/>
            <person name="Wilkinson J."/>
            <person name="Wu Y."/>
            <person name="Wyman D."/>
            <person name="Yadav S."/>
            <person name="Yang S."/>
            <person name="Yang X."/>
            <person name="Yeager S."/>
            <person name="Yee E."/>
            <person name="Young G."/>
            <person name="Zainoun J."/>
            <person name="Zembeck L."/>
            <person name="Zimmer A."/>
            <person name="Zody M."/>
            <person name="Lander E."/>
        </authorList>
    </citation>
    <scope>NUCLEOTIDE SEQUENCE [LARGE SCALE GENOMIC DNA]</scope>
</reference>
<comment type="catalytic activity">
    <reaction evidence="16 20">
        <text>ATP + H2O + phospholipidSide 1 = ADP + phosphate + phospholipidSide 2.</text>
        <dbReference type="EC" id="7.6.2.1"/>
    </reaction>
</comment>
<feature type="transmembrane region" description="Helical" evidence="20">
    <location>
        <begin position="869"/>
        <end position="889"/>
    </location>
</feature>
<evidence type="ECO:0000259" key="21">
    <source>
        <dbReference type="Pfam" id="PF00122"/>
    </source>
</evidence>
<evidence type="ECO:0000256" key="10">
    <source>
        <dbReference type="ARBA" id="ARBA00022842"/>
    </source>
</evidence>
<name>H2Y5D9_CIOSA</name>
<dbReference type="PRINTS" id="PR00119">
    <property type="entry name" value="CATATPASE"/>
</dbReference>
<keyword evidence="9 18" id="KW-0067">ATP-binding</keyword>
<evidence type="ECO:0000256" key="19">
    <source>
        <dbReference type="PIRSR" id="PIRSR606539-3"/>
    </source>
</evidence>
<evidence type="ECO:0000256" key="18">
    <source>
        <dbReference type="PIRSR" id="PIRSR606539-2"/>
    </source>
</evidence>
<evidence type="ECO:0000256" key="6">
    <source>
        <dbReference type="ARBA" id="ARBA00022692"/>
    </source>
</evidence>
<feature type="binding site" evidence="19">
    <location>
        <position position="337"/>
    </location>
    <ligand>
        <name>Mg(2+)</name>
        <dbReference type="ChEBI" id="CHEBI:18420"/>
    </ligand>
</feature>
<dbReference type="GO" id="GO:0005802">
    <property type="term" value="C:trans-Golgi network"/>
    <property type="evidence" value="ECO:0007669"/>
    <property type="project" value="TreeGrafter"/>
</dbReference>
<feature type="binding site" evidence="19">
    <location>
        <position position="335"/>
    </location>
    <ligand>
        <name>Mg(2+)</name>
        <dbReference type="ChEBI" id="CHEBI:18420"/>
    </ligand>
</feature>
<keyword evidence="25" id="KW-1185">Reference proteome</keyword>
<feature type="binding site" evidence="18">
    <location>
        <position position="335"/>
    </location>
    <ligand>
        <name>ATP</name>
        <dbReference type="ChEBI" id="CHEBI:30616"/>
    </ligand>
</feature>
<evidence type="ECO:0000256" key="1">
    <source>
        <dbReference type="ARBA" id="ARBA00001946"/>
    </source>
</evidence>
<dbReference type="GO" id="GO:0016887">
    <property type="term" value="F:ATP hydrolysis activity"/>
    <property type="evidence" value="ECO:0007669"/>
    <property type="project" value="InterPro"/>
</dbReference>
<accession>H2Y5D9</accession>
<dbReference type="Pfam" id="PF16212">
    <property type="entry name" value="PhoLip_ATPase_C"/>
    <property type="match status" value="1"/>
</dbReference>
<dbReference type="PROSITE" id="PS00154">
    <property type="entry name" value="ATPASE_E1_E2"/>
    <property type="match status" value="1"/>
</dbReference>
<dbReference type="AlphaFoldDB" id="H2Y5D9"/>
<dbReference type="NCBIfam" id="TIGR01494">
    <property type="entry name" value="ATPase_P-type"/>
    <property type="match status" value="2"/>
</dbReference>
<feature type="domain" description="P-type ATPase N-terminal" evidence="22">
    <location>
        <begin position="1"/>
        <end position="48"/>
    </location>
</feature>
<dbReference type="NCBIfam" id="TIGR01652">
    <property type="entry name" value="ATPase-Plipid"/>
    <property type="match status" value="1"/>
</dbReference>
<feature type="binding site" evidence="18">
    <location>
        <position position="446"/>
    </location>
    <ligand>
        <name>ATP</name>
        <dbReference type="ChEBI" id="CHEBI:30616"/>
    </ligand>
</feature>
<feature type="binding site" evidence="18">
    <location>
        <position position="488"/>
    </location>
    <ligand>
        <name>ATP</name>
        <dbReference type="ChEBI" id="CHEBI:30616"/>
    </ligand>
</feature>
<dbReference type="SUPFAM" id="SSF56784">
    <property type="entry name" value="HAD-like"/>
    <property type="match status" value="1"/>
</dbReference>
<feature type="binding site" evidence="18">
    <location>
        <position position="704"/>
    </location>
    <ligand>
        <name>ATP</name>
        <dbReference type="ChEBI" id="CHEBI:30616"/>
    </ligand>
</feature>
<dbReference type="InterPro" id="IPR018303">
    <property type="entry name" value="ATPase_P-typ_P_site"/>
</dbReference>
<feature type="binding site" evidence="18">
    <location>
        <position position="710"/>
    </location>
    <ligand>
        <name>ATP</name>
        <dbReference type="ChEBI" id="CHEBI:30616"/>
    </ligand>
</feature>
<keyword evidence="5" id="KW-0813">Transport</keyword>
<organism evidence="24 25">
    <name type="scientific">Ciona savignyi</name>
    <name type="common">Pacific transparent sea squirt</name>
    <dbReference type="NCBI Taxonomy" id="51511"/>
    <lineage>
        <taxon>Eukaryota</taxon>
        <taxon>Metazoa</taxon>
        <taxon>Chordata</taxon>
        <taxon>Tunicata</taxon>
        <taxon>Ascidiacea</taxon>
        <taxon>Phlebobranchia</taxon>
        <taxon>Cionidae</taxon>
        <taxon>Ciona</taxon>
    </lineage>
</organism>
<keyword evidence="15 20" id="KW-0472">Membrane</keyword>
<dbReference type="InterPro" id="IPR001757">
    <property type="entry name" value="P_typ_ATPase"/>
</dbReference>
<dbReference type="Pfam" id="PF00122">
    <property type="entry name" value="E1-E2_ATPase"/>
    <property type="match status" value="1"/>
</dbReference>
<comment type="cofactor">
    <cofactor evidence="1 19">
        <name>Mg(2+)</name>
        <dbReference type="ChEBI" id="CHEBI:18420"/>
    </cofactor>
</comment>
<feature type="binding site" evidence="18">
    <location>
        <position position="622"/>
    </location>
    <ligand>
        <name>ATP</name>
        <dbReference type="ChEBI" id="CHEBI:30616"/>
    </ligand>
</feature>
<keyword evidence="12 20" id="KW-1133">Transmembrane helix</keyword>
<dbReference type="GO" id="GO:0005768">
    <property type="term" value="C:endosome"/>
    <property type="evidence" value="ECO:0007669"/>
    <property type="project" value="TreeGrafter"/>
</dbReference>
<dbReference type="InterPro" id="IPR023214">
    <property type="entry name" value="HAD_sf"/>
</dbReference>
<feature type="domain" description="P-type ATPase C-terminal" evidence="23">
    <location>
        <begin position="757"/>
        <end position="993"/>
    </location>
</feature>
<dbReference type="GO" id="GO:0005886">
    <property type="term" value="C:plasma membrane"/>
    <property type="evidence" value="ECO:0007669"/>
    <property type="project" value="TreeGrafter"/>
</dbReference>
<feature type="binding site" evidence="18">
    <location>
        <position position="623"/>
    </location>
    <ligand>
        <name>ATP</name>
        <dbReference type="ChEBI" id="CHEBI:30616"/>
    </ligand>
</feature>
<reference evidence="24" key="3">
    <citation type="submission" date="2025-09" db="UniProtKB">
        <authorList>
            <consortium name="Ensembl"/>
        </authorList>
    </citation>
    <scope>IDENTIFICATION</scope>
</reference>
<evidence type="ECO:0000256" key="20">
    <source>
        <dbReference type="RuleBase" id="RU362033"/>
    </source>
</evidence>
<evidence type="ECO:0000256" key="7">
    <source>
        <dbReference type="ARBA" id="ARBA00022723"/>
    </source>
</evidence>
<dbReference type="GO" id="GO:0000139">
    <property type="term" value="C:Golgi membrane"/>
    <property type="evidence" value="ECO:0007669"/>
    <property type="project" value="UniProtKB-SubCell"/>
</dbReference>
<feature type="transmembrane region" description="Helical" evidence="20">
    <location>
        <begin position="895"/>
        <end position="916"/>
    </location>
</feature>
<dbReference type="FunFam" id="3.40.1110.10:FF:000008">
    <property type="entry name" value="Phospholipid-transporting ATPase"/>
    <property type="match status" value="1"/>
</dbReference>
<evidence type="ECO:0000256" key="15">
    <source>
        <dbReference type="ARBA" id="ARBA00023136"/>
    </source>
</evidence>
<evidence type="ECO:0000256" key="8">
    <source>
        <dbReference type="ARBA" id="ARBA00022741"/>
    </source>
</evidence>
<evidence type="ECO:0000256" key="11">
    <source>
        <dbReference type="ARBA" id="ARBA00022967"/>
    </source>
</evidence>
<keyword evidence="10 19" id="KW-0460">Magnesium</keyword>
<comment type="similarity">
    <text evidence="4 20">Belongs to the cation transport ATPase (P-type) (TC 3.A.3) family. Type IV subfamily.</text>
</comment>
<dbReference type="GO" id="GO:0006890">
    <property type="term" value="P:retrograde vesicle-mediated transport, Golgi to endoplasmic reticulum"/>
    <property type="evidence" value="ECO:0007669"/>
    <property type="project" value="TreeGrafter"/>
</dbReference>
<dbReference type="InterPro" id="IPR008250">
    <property type="entry name" value="ATPase_P-typ_transduc_dom_A_sf"/>
</dbReference>
<dbReference type="Pfam" id="PF13246">
    <property type="entry name" value="Cation_ATPase"/>
    <property type="match status" value="1"/>
</dbReference>
<dbReference type="GO" id="GO:0005524">
    <property type="term" value="F:ATP binding"/>
    <property type="evidence" value="ECO:0007669"/>
    <property type="project" value="UniProtKB-UniRule"/>
</dbReference>
<feature type="transmembrane region" description="Helical" evidence="20">
    <location>
        <begin position="966"/>
        <end position="987"/>
    </location>
</feature>
<evidence type="ECO:0000256" key="9">
    <source>
        <dbReference type="ARBA" id="ARBA00022840"/>
    </source>
</evidence>
<evidence type="ECO:0000256" key="4">
    <source>
        <dbReference type="ARBA" id="ARBA00008109"/>
    </source>
</evidence>
<evidence type="ECO:0000256" key="5">
    <source>
        <dbReference type="ARBA" id="ARBA00022448"/>
    </source>
</evidence>
<evidence type="ECO:0000256" key="16">
    <source>
        <dbReference type="ARBA" id="ARBA00034036"/>
    </source>
</evidence>
<dbReference type="PANTHER" id="PTHR24092">
    <property type="entry name" value="PROBABLE PHOSPHOLIPID-TRANSPORTING ATPASE"/>
    <property type="match status" value="1"/>
</dbReference>
<keyword evidence="7 19" id="KW-0479">Metal-binding</keyword>
<evidence type="ECO:0000256" key="13">
    <source>
        <dbReference type="ARBA" id="ARBA00023034"/>
    </source>
</evidence>
<feature type="transmembrane region" description="Helical" evidence="20">
    <location>
        <begin position="923"/>
        <end position="943"/>
    </location>
</feature>
<dbReference type="GO" id="GO:0000287">
    <property type="term" value="F:magnesium ion binding"/>
    <property type="evidence" value="ECO:0007669"/>
    <property type="project" value="UniProtKB-UniRule"/>
</dbReference>
<dbReference type="Pfam" id="PF16209">
    <property type="entry name" value="PhoLip_ATPase_N"/>
    <property type="match status" value="1"/>
</dbReference>
<feature type="binding site" evidence="19">
    <location>
        <position position="730"/>
    </location>
    <ligand>
        <name>Mg(2+)</name>
        <dbReference type="ChEBI" id="CHEBI:18420"/>
    </ligand>
</feature>
<evidence type="ECO:0000259" key="23">
    <source>
        <dbReference type="Pfam" id="PF16212"/>
    </source>
</evidence>
<feature type="binding site" evidence="18">
    <location>
        <position position="512"/>
    </location>
    <ligand>
        <name>ATP</name>
        <dbReference type="ChEBI" id="CHEBI:30616"/>
    </ligand>
</feature>
<dbReference type="InterPro" id="IPR023298">
    <property type="entry name" value="ATPase_P-typ_TM_dom_sf"/>
</dbReference>
<evidence type="ECO:0000256" key="2">
    <source>
        <dbReference type="ARBA" id="ARBA00004198"/>
    </source>
</evidence>
<dbReference type="GeneTree" id="ENSGT00940000168130"/>
<dbReference type="CDD" id="cd07541">
    <property type="entry name" value="P-type_ATPase_APLT_Neo1-like"/>
    <property type="match status" value="1"/>
</dbReference>
<dbReference type="SFLD" id="SFLDS00003">
    <property type="entry name" value="Haloacid_Dehalogenase"/>
    <property type="match status" value="1"/>
</dbReference>
<dbReference type="InterPro" id="IPR036412">
    <property type="entry name" value="HAD-like_sf"/>
</dbReference>
<dbReference type="GO" id="GO:0045332">
    <property type="term" value="P:phospholipid translocation"/>
    <property type="evidence" value="ECO:0007669"/>
    <property type="project" value="TreeGrafter"/>
</dbReference>
<feature type="binding site" evidence="18">
    <location>
        <position position="336"/>
    </location>
    <ligand>
        <name>ATP</name>
        <dbReference type="ChEBI" id="CHEBI:30616"/>
    </ligand>
</feature>
<feature type="binding site" evidence="19">
    <location>
        <position position="734"/>
    </location>
    <ligand>
        <name>Mg(2+)</name>
        <dbReference type="ChEBI" id="CHEBI:18420"/>
    </ligand>
</feature>
<feature type="transmembrane region" description="Helical" evidence="20">
    <location>
        <begin position="46"/>
        <end position="65"/>
    </location>
</feature>
<evidence type="ECO:0000313" key="24">
    <source>
        <dbReference type="Ensembl" id="ENSCSAVP00000000537.1"/>
    </source>
</evidence>
<proteinExistence type="inferred from homology"/>
<dbReference type="GO" id="GO:0006897">
    <property type="term" value="P:endocytosis"/>
    <property type="evidence" value="ECO:0007669"/>
    <property type="project" value="TreeGrafter"/>
</dbReference>
<dbReference type="InterPro" id="IPR023299">
    <property type="entry name" value="ATPase_P-typ_cyto_dom_N"/>
</dbReference>
<keyword evidence="13" id="KW-0333">Golgi apparatus</keyword>
<dbReference type="EC" id="7.6.2.1" evidence="20"/>
<comment type="subcellular location">
    <subcellularLocation>
        <location evidence="3">Golgi apparatus membrane</location>
        <topology evidence="3">Multi-pass membrane protein</topology>
    </subcellularLocation>
    <subcellularLocation>
        <location evidence="2">Golgi apparatus</location>
        <location evidence="2">trans-Golgi network membrane</location>
    </subcellularLocation>
    <subcellularLocation>
        <location evidence="20">Membrane</location>
        <topology evidence="20">Multi-pass membrane protein</topology>
    </subcellularLocation>
</comment>
<feature type="binding site" evidence="18">
    <location>
        <position position="337"/>
    </location>
    <ligand>
        <name>ATP</name>
        <dbReference type="ChEBI" id="CHEBI:30616"/>
    </ligand>
</feature>
<feature type="transmembrane region" description="Helical" evidence="20">
    <location>
        <begin position="246"/>
        <end position="265"/>
    </location>
</feature>
<dbReference type="InterPro" id="IPR044492">
    <property type="entry name" value="P_typ_ATPase_HD_dom"/>
</dbReference>
<dbReference type="SUPFAM" id="SSF81665">
    <property type="entry name" value="Calcium ATPase, transmembrane domain M"/>
    <property type="match status" value="1"/>
</dbReference>
<evidence type="ECO:0000313" key="25">
    <source>
        <dbReference type="Proteomes" id="UP000007875"/>
    </source>
</evidence>
<evidence type="ECO:0000256" key="12">
    <source>
        <dbReference type="ARBA" id="ARBA00022989"/>
    </source>
</evidence>
<dbReference type="PANTHER" id="PTHR24092:SF5">
    <property type="entry name" value="PHOSPHOLIPID-TRANSPORTING ATPASE"/>
    <property type="match status" value="1"/>
</dbReference>
<dbReference type="SFLD" id="SFLDG00002">
    <property type="entry name" value="C1.7:_P-type_atpase_like"/>
    <property type="match status" value="1"/>
</dbReference>
<dbReference type="FunFam" id="3.40.50.1000:FF:000009">
    <property type="entry name" value="Phospholipid-transporting ATPase"/>
    <property type="match status" value="1"/>
</dbReference>
<dbReference type="Proteomes" id="UP000007875">
    <property type="component" value="Unassembled WGS sequence"/>
</dbReference>
<keyword evidence="8 18" id="KW-0547">Nucleotide-binding</keyword>
<dbReference type="Gene3D" id="2.70.150.10">
    <property type="entry name" value="Calcium-transporting ATPase, cytoplasmic transduction domain A"/>
    <property type="match status" value="1"/>
</dbReference>
<evidence type="ECO:0000256" key="17">
    <source>
        <dbReference type="PIRSR" id="PIRSR606539-1"/>
    </source>
</evidence>
<evidence type="ECO:0000259" key="22">
    <source>
        <dbReference type="Pfam" id="PF16209"/>
    </source>
</evidence>
<dbReference type="SUPFAM" id="SSF81653">
    <property type="entry name" value="Calcium ATPase, transduction domain A"/>
    <property type="match status" value="1"/>
</dbReference>
<dbReference type="SUPFAM" id="SSF81660">
    <property type="entry name" value="Metal cation-transporting ATPase, ATP-binding domain N"/>
    <property type="match status" value="1"/>
</dbReference>
<feature type="binding site" evidence="18">
    <location>
        <position position="621"/>
    </location>
    <ligand>
        <name>ATP</name>
        <dbReference type="ChEBI" id="CHEBI:30616"/>
    </ligand>
</feature>
<dbReference type="Gene3D" id="3.40.1110.10">
    <property type="entry name" value="Calcium-transporting ATPase, cytoplasmic domain N"/>
    <property type="match status" value="1"/>
</dbReference>
<keyword evidence="6 20" id="KW-0812">Transmembrane</keyword>
<evidence type="ECO:0000256" key="14">
    <source>
        <dbReference type="ARBA" id="ARBA00023055"/>
    </source>
</evidence>
<reference evidence="24" key="2">
    <citation type="submission" date="2025-08" db="UniProtKB">
        <authorList>
            <consortium name="Ensembl"/>
        </authorList>
    </citation>
    <scope>IDENTIFICATION</scope>
</reference>
<keyword evidence="14" id="KW-0445">Lipid transport</keyword>
<dbReference type="InterPro" id="IPR006539">
    <property type="entry name" value="P-type_ATPase_IV"/>
</dbReference>
<sequence>ICNQKYNIITFVPGVLYNQFKFFLNLYFLIMACSQFIPSLKIGFLYTYWAPLGFVLSVTLIREAYDEWKRYHRDKEINSTRYKKVQSDGSSRYIASSQIKVSDVLIIEKDQRVPADLILLKSSEKNGTCFIRTDQLDGETDWKLKLAVPSTQSMDNHAAVVNCGAHVYADKPHNDIHSFIGSFTMVCRPGVIEESLSIENALWANTVVASGTAVGLVVYTGKHTRTHMNTSNPSTKIGMVDKEINFLTKILFTAVMVLSFALIAIKGFDGPWYRYMFRFVILFSYIIPISLRVNLDMGKAVYSWFIQKDASIPGTTVRCSTIPEELGRIDYVLSDKTGTLTQNEMIFKRLHIGTVAYGVDTMDEISNHLRQFYSAPKEELVDLNSTPSRNKKVKATPKIRKSSHTKTVEAVKALAICHNVTPVYECDSDSSPQLESKVYQASSPDEIALVKWTELVGLTLYKRDLNSMQLMLPNQEVANYSMLQIFPFTSESKRMGIIVKEESSGEIIFYMKGADTVMAKIVEFNDWLSEECDNMAREGLRTLVVGKRILTQDVYYDFERRYLQAKLSLTDRALKVTAVIETLERDLELLCVTGVEDQLQIDVRPTLEMLGNAGIRVWMLTGDKLETAMCIAKSSCLVSRDQDIHVFEQVMSRTETHLELNAFRRRAPDTALIIRGSSLDICLQYYAIEFVELACQCPAVVVCRCSPTQKAQIVTLLRNHTGKRICAVGDGGNDVSMIQAADCGLGIVGKEGKQASLAADFSVTQFCHIGPLLMVHGRNSYKRSASLSQFIIHRGLIISVMQAVFSSIFYFSSVPLYQGYLMVGYTTIFTMFPVFSLVLDQDVSPSVALRFPELYHELHKGRSLSLKTFLLWVLISVYQGGAIMYGALLLFDTEFIHAVSISFTSLIFTELLMVALTIRTWHWLMLACEGISLAIYFAALAVLKEYFGWSKLTYSTDPAFLVSVDYVWRVVVITSISCLPLAIIKYLKKRLSPPMYSKLDE</sequence>
<feature type="domain" description="P-type ATPase A" evidence="21">
    <location>
        <begin position="83"/>
        <end position="226"/>
    </location>
</feature>
<dbReference type="Gene3D" id="3.40.50.1000">
    <property type="entry name" value="HAD superfamily/HAD-like"/>
    <property type="match status" value="1"/>
</dbReference>
<keyword evidence="11 20" id="KW-1278">Translocase</keyword>
<feature type="transmembrane region" description="Helical" evidence="20">
    <location>
        <begin position="791"/>
        <end position="811"/>
    </location>
</feature>
<feature type="binding site" evidence="18">
    <location>
        <position position="734"/>
    </location>
    <ligand>
        <name>ATP</name>
        <dbReference type="ChEBI" id="CHEBI:30616"/>
    </ligand>
</feature>
<dbReference type="InterPro" id="IPR032630">
    <property type="entry name" value="P_typ_ATPase_c"/>
</dbReference>
<dbReference type="InterPro" id="IPR059000">
    <property type="entry name" value="ATPase_P-type_domA"/>
</dbReference>
<evidence type="ECO:0000256" key="3">
    <source>
        <dbReference type="ARBA" id="ARBA00004653"/>
    </source>
</evidence>
<dbReference type="InterPro" id="IPR032631">
    <property type="entry name" value="P-type_ATPase_N"/>
</dbReference>
<dbReference type="GO" id="GO:0140326">
    <property type="term" value="F:ATPase-coupled intramembrane lipid transporter activity"/>
    <property type="evidence" value="ECO:0007669"/>
    <property type="project" value="UniProtKB-EC"/>
</dbReference>
<feature type="active site" description="4-aspartylphosphate intermediate" evidence="17">
    <location>
        <position position="335"/>
    </location>
</feature>
<feature type="transmembrane region" description="Helical" evidence="20">
    <location>
        <begin position="817"/>
        <end position="839"/>
    </location>
</feature>
<protein>
    <recommendedName>
        <fullName evidence="20">Phospholipid-transporting ATPase</fullName>
        <ecNumber evidence="20">7.6.2.1</ecNumber>
    </recommendedName>
</protein>
<feature type="binding site" evidence="18">
    <location>
        <position position="733"/>
    </location>
    <ligand>
        <name>ATP</name>
        <dbReference type="ChEBI" id="CHEBI:30616"/>
    </ligand>
</feature>
<feature type="transmembrane region" description="Helical" evidence="20">
    <location>
        <begin position="277"/>
        <end position="295"/>
    </location>
</feature>